<gene>
    <name evidence="1" type="ORF">A7A08_03001</name>
</gene>
<dbReference type="PROSITE" id="PS00092">
    <property type="entry name" value="N6_MTASE"/>
    <property type="match status" value="1"/>
</dbReference>
<accession>A0A1E2RVN0</accession>
<keyword evidence="2" id="KW-1185">Reference proteome</keyword>
<sequence>MLLLHPSTNAFRRPARLLNPNEIVTETAHAFRMGPRIHPKRAAYEFYPTPPKATRALLSAEEFDGSIWEPACGEGHIAKVLLENGHDVVSTDLVDYGFGEADRDFLGERRPLAKHIVTNPPYGRGLADAFVRHALRLTKETGGKVAMLMNLSGLCHPIRHDFYVGNPPAVIYALDECACWSYGDPGRATTSIAKQRYCWMIWRHDYPGATEFRWLSTREFKY</sequence>
<comment type="caution">
    <text evidence="1">The sequence shown here is derived from an EMBL/GenBank/DDBJ whole genome shotgun (WGS) entry which is preliminary data.</text>
</comment>
<dbReference type="AlphaFoldDB" id="A0A1E2RVN0"/>
<dbReference type="Gene3D" id="3.40.50.150">
    <property type="entry name" value="Vaccinia Virus protein VP39"/>
    <property type="match status" value="1"/>
</dbReference>
<dbReference type="SUPFAM" id="SSF53335">
    <property type="entry name" value="S-adenosyl-L-methionine-dependent methyltransferases"/>
    <property type="match status" value="1"/>
</dbReference>
<dbReference type="EMBL" id="MASI01000010">
    <property type="protein sequence ID" value="ODA66148.1"/>
    <property type="molecule type" value="Genomic_DNA"/>
</dbReference>
<dbReference type="InterPro" id="IPR029063">
    <property type="entry name" value="SAM-dependent_MTases_sf"/>
</dbReference>
<evidence type="ECO:0000313" key="2">
    <source>
        <dbReference type="Proteomes" id="UP000095087"/>
    </source>
</evidence>
<dbReference type="GO" id="GO:0003676">
    <property type="term" value="F:nucleic acid binding"/>
    <property type="evidence" value="ECO:0007669"/>
    <property type="project" value="InterPro"/>
</dbReference>
<name>A0A1E2RVN0_9HYPH</name>
<proteinExistence type="predicted"/>
<evidence type="ECO:0000313" key="1">
    <source>
        <dbReference type="EMBL" id="ODA66148.1"/>
    </source>
</evidence>
<dbReference type="STRING" id="1177755.A7A08_03001"/>
<dbReference type="GO" id="GO:0008168">
    <property type="term" value="F:methyltransferase activity"/>
    <property type="evidence" value="ECO:0007669"/>
    <property type="project" value="InterPro"/>
</dbReference>
<dbReference type="Proteomes" id="UP000095087">
    <property type="component" value="Unassembled WGS sequence"/>
</dbReference>
<dbReference type="GO" id="GO:0032259">
    <property type="term" value="P:methylation"/>
    <property type="evidence" value="ECO:0007669"/>
    <property type="project" value="InterPro"/>
</dbReference>
<organism evidence="1 2">
    <name type="scientific">Methyloligella halotolerans</name>
    <dbReference type="NCBI Taxonomy" id="1177755"/>
    <lineage>
        <taxon>Bacteria</taxon>
        <taxon>Pseudomonadati</taxon>
        <taxon>Pseudomonadota</taxon>
        <taxon>Alphaproteobacteria</taxon>
        <taxon>Hyphomicrobiales</taxon>
        <taxon>Hyphomicrobiaceae</taxon>
        <taxon>Methyloligella</taxon>
    </lineage>
</organism>
<protein>
    <submittedName>
        <fullName evidence="1">Uncharacterized protein</fullName>
    </submittedName>
</protein>
<reference evidence="1 2" key="1">
    <citation type="submission" date="2016-07" db="EMBL/GenBank/DDBJ databases">
        <title>Draft genome sequence of Methyloligella halotolerans C2T (VKM B-2706T=CCUG 61687T=DSM 25045T), a halotolerant polyhydroxybutyrate accumulating methylotroph.</title>
        <authorList>
            <person name="Vasilenko O.V."/>
            <person name="Doronina N.V."/>
            <person name="Poroshina M.N."/>
            <person name="Tarlachkov S.V."/>
            <person name="Trotsenko Y.A."/>
        </authorList>
    </citation>
    <scope>NUCLEOTIDE SEQUENCE [LARGE SCALE GENOMIC DNA]</scope>
    <source>
        <strain evidence="1 2">VKM B-2706</strain>
    </source>
</reference>
<dbReference type="PATRIC" id="fig|1177755.3.peg.3026"/>
<dbReference type="InterPro" id="IPR002052">
    <property type="entry name" value="DNA_methylase_N6_adenine_CS"/>
</dbReference>